<feature type="non-terminal residue" evidence="1">
    <location>
        <position position="1"/>
    </location>
</feature>
<evidence type="ECO:0000313" key="1">
    <source>
        <dbReference type="EMBL" id="TVU20858.1"/>
    </source>
</evidence>
<reference evidence="1 2" key="1">
    <citation type="journal article" date="2019" name="Sci. Rep.">
        <title>A high-quality genome of Eragrostis curvula grass provides insights into Poaceae evolution and supports new strategies to enhance forage quality.</title>
        <authorList>
            <person name="Carballo J."/>
            <person name="Santos B.A.C.M."/>
            <person name="Zappacosta D."/>
            <person name="Garbus I."/>
            <person name="Selva J.P."/>
            <person name="Gallo C.A."/>
            <person name="Diaz A."/>
            <person name="Albertini E."/>
            <person name="Caccamo M."/>
            <person name="Echenique V."/>
        </authorList>
    </citation>
    <scope>NUCLEOTIDE SEQUENCE [LARGE SCALE GENOMIC DNA]</scope>
    <source>
        <strain evidence="2">cv. Victoria</strain>
        <tissue evidence="1">Leaf</tissue>
    </source>
</reference>
<protein>
    <submittedName>
        <fullName evidence="1">Uncharacterized protein</fullName>
    </submittedName>
</protein>
<proteinExistence type="predicted"/>
<dbReference type="AlphaFoldDB" id="A0A5J9UCJ6"/>
<evidence type="ECO:0000313" key="2">
    <source>
        <dbReference type="Proteomes" id="UP000324897"/>
    </source>
</evidence>
<dbReference type="EMBL" id="RWGY01000026">
    <property type="protein sequence ID" value="TVU20858.1"/>
    <property type="molecule type" value="Genomic_DNA"/>
</dbReference>
<accession>A0A5J9UCJ6</accession>
<sequence>MRNAHGCNLPKLTRFATTRFATKLLTLPKCTRMRSVNSSLVHGLSFRCGEALIRWSTAAILGDELSWISVPTLEVLKD</sequence>
<name>A0A5J9UCJ6_9POAL</name>
<dbReference type="Gramene" id="TVU20858">
    <property type="protein sequence ID" value="TVU20858"/>
    <property type="gene ID" value="EJB05_30458"/>
</dbReference>
<comment type="caution">
    <text evidence="1">The sequence shown here is derived from an EMBL/GenBank/DDBJ whole genome shotgun (WGS) entry which is preliminary data.</text>
</comment>
<gene>
    <name evidence="1" type="ORF">EJB05_30458</name>
</gene>
<organism evidence="1 2">
    <name type="scientific">Eragrostis curvula</name>
    <name type="common">weeping love grass</name>
    <dbReference type="NCBI Taxonomy" id="38414"/>
    <lineage>
        <taxon>Eukaryota</taxon>
        <taxon>Viridiplantae</taxon>
        <taxon>Streptophyta</taxon>
        <taxon>Embryophyta</taxon>
        <taxon>Tracheophyta</taxon>
        <taxon>Spermatophyta</taxon>
        <taxon>Magnoliopsida</taxon>
        <taxon>Liliopsida</taxon>
        <taxon>Poales</taxon>
        <taxon>Poaceae</taxon>
        <taxon>PACMAD clade</taxon>
        <taxon>Chloridoideae</taxon>
        <taxon>Eragrostideae</taxon>
        <taxon>Eragrostidinae</taxon>
        <taxon>Eragrostis</taxon>
    </lineage>
</organism>
<dbReference type="Proteomes" id="UP000324897">
    <property type="component" value="Unassembled WGS sequence"/>
</dbReference>
<keyword evidence="2" id="KW-1185">Reference proteome</keyword>